<reference evidence="4 5" key="1">
    <citation type="submission" date="2014-02" db="EMBL/GenBank/DDBJ databases">
        <title>The genome sequence of the entomopathogenic fungus Metarhizium robertsii ARSEF 2575.</title>
        <authorList>
            <person name="Giuliano Garisto Donzelli B."/>
            <person name="Roe B.A."/>
            <person name="Macmil S.L."/>
            <person name="Krasnoff S.B."/>
            <person name="Gibson D.M."/>
        </authorList>
    </citation>
    <scope>NUCLEOTIDE SEQUENCE [LARGE SCALE GENOMIC DNA]</scope>
    <source>
        <strain evidence="4 5">ARSEF 2575</strain>
    </source>
</reference>
<sequence length="568" mass="63101">MFHVIITYVACRKSAYVRMRANYLITQSPPLTPSLYTKNAGSNGNSVSSREASGTMNMLIHDLGLSRRACDRCHGQKLRCRRENNNDGCVRCVRAGVQCTPRQVRSRHRARSHAAQQASVRRPNVIPPLATPETEQTNKDALEHFGVSPSSILDIPSDMVLAQDSSSLESEIGQPLEDRYWQSGEELGAIQTSHSGQTFSQESRSHSVERSEQEQRSELHDASHASYLLSPFTSTLLPRYSEAPSKCLGRRLSFTRNITPEDSRRQSQDGATAHILSFNQQEASAFVTGSDDTGTDLAYAQAVSSRRQSIASNIHGSCNTSQQTKQPVLESAKTSWIRKLSDINLELHQHMLSIPPIGARQSAWTSNDPNSIQHKKELAVDRTFKLANKYTEILNEIVSRFKSCQAYTRPTTDSLALDQPSQLLVLCSYLCLVELFDKALQHIKTWTEVRLKMGLSASDHFPIHLPGLAIGSFKLPTSSSIQPLILTCMIEATIRHMHSLVGDMMTPSNTESWKEKNPTTATAEQDTSARGELSSVAKVTLQAIRAKEDSTTELIQQTWKLALRCDVP</sequence>
<evidence type="ECO:0000313" key="5">
    <source>
        <dbReference type="Proteomes" id="UP000030151"/>
    </source>
</evidence>
<dbReference type="GO" id="GO:0000981">
    <property type="term" value="F:DNA-binding transcription factor activity, RNA polymerase II-specific"/>
    <property type="evidence" value="ECO:0007669"/>
    <property type="project" value="InterPro"/>
</dbReference>
<evidence type="ECO:0000259" key="3">
    <source>
        <dbReference type="PROSITE" id="PS50048"/>
    </source>
</evidence>
<gene>
    <name evidence="4" type="ORF">X797_008450</name>
</gene>
<dbReference type="InterPro" id="IPR001138">
    <property type="entry name" value="Zn2Cys6_DnaBD"/>
</dbReference>
<feature type="region of interest" description="Disordered" evidence="2">
    <location>
        <begin position="192"/>
        <end position="222"/>
    </location>
</feature>
<dbReference type="PROSITE" id="PS50048">
    <property type="entry name" value="ZN2_CY6_FUNGAL_2"/>
    <property type="match status" value="1"/>
</dbReference>
<accession>A0A0A1USE3</accession>
<feature type="region of interest" description="Disordered" evidence="2">
    <location>
        <begin position="505"/>
        <end position="531"/>
    </location>
</feature>
<keyword evidence="1" id="KW-0539">Nucleus</keyword>
<dbReference type="Proteomes" id="UP000030151">
    <property type="component" value="Unassembled WGS sequence"/>
</dbReference>
<dbReference type="PROSITE" id="PS00463">
    <property type="entry name" value="ZN2_CY6_FUNGAL_1"/>
    <property type="match status" value="1"/>
</dbReference>
<organism evidence="4 5">
    <name type="scientific">Metarhizium robertsii</name>
    <dbReference type="NCBI Taxonomy" id="568076"/>
    <lineage>
        <taxon>Eukaryota</taxon>
        <taxon>Fungi</taxon>
        <taxon>Dikarya</taxon>
        <taxon>Ascomycota</taxon>
        <taxon>Pezizomycotina</taxon>
        <taxon>Sordariomycetes</taxon>
        <taxon>Hypocreomycetidae</taxon>
        <taxon>Hypocreales</taxon>
        <taxon>Clavicipitaceae</taxon>
        <taxon>Metarhizium</taxon>
    </lineage>
</organism>
<feature type="compositionally biased region" description="Polar residues" evidence="2">
    <location>
        <begin position="518"/>
        <end position="528"/>
    </location>
</feature>
<feature type="domain" description="Zn(2)-C6 fungal-type" evidence="3">
    <location>
        <begin position="69"/>
        <end position="100"/>
    </location>
</feature>
<protein>
    <submittedName>
        <fullName evidence="4">Zn(2)-Cys(6) zinc finger domain protein</fullName>
    </submittedName>
</protein>
<dbReference type="OrthoDB" id="4330117at2759"/>
<evidence type="ECO:0000256" key="2">
    <source>
        <dbReference type="SAM" id="MobiDB-lite"/>
    </source>
</evidence>
<name>A0A0A1USE3_9HYPO</name>
<comment type="caution">
    <text evidence="4">The sequence shown here is derived from an EMBL/GenBank/DDBJ whole genome shotgun (WGS) entry which is preliminary data.</text>
</comment>
<dbReference type="AlphaFoldDB" id="A0A0A1USE3"/>
<dbReference type="HOGENOM" id="CLU_034865_0_0_1"/>
<dbReference type="Gene3D" id="4.10.240.10">
    <property type="entry name" value="Zn(2)-C6 fungal-type DNA-binding domain"/>
    <property type="match status" value="1"/>
</dbReference>
<evidence type="ECO:0000256" key="1">
    <source>
        <dbReference type="ARBA" id="ARBA00023242"/>
    </source>
</evidence>
<feature type="compositionally biased region" description="Basic and acidic residues" evidence="2">
    <location>
        <begin position="203"/>
        <end position="222"/>
    </location>
</feature>
<dbReference type="SUPFAM" id="SSF57701">
    <property type="entry name" value="Zn2/Cys6 DNA-binding domain"/>
    <property type="match status" value="1"/>
</dbReference>
<dbReference type="CDD" id="cd00067">
    <property type="entry name" value="GAL4"/>
    <property type="match status" value="1"/>
</dbReference>
<proteinExistence type="predicted"/>
<dbReference type="InterPro" id="IPR036864">
    <property type="entry name" value="Zn2-C6_fun-type_DNA-bd_sf"/>
</dbReference>
<dbReference type="EMBL" id="JELW01000026">
    <property type="protein sequence ID" value="EXU98502.1"/>
    <property type="molecule type" value="Genomic_DNA"/>
</dbReference>
<dbReference type="GO" id="GO:0008270">
    <property type="term" value="F:zinc ion binding"/>
    <property type="evidence" value="ECO:0007669"/>
    <property type="project" value="InterPro"/>
</dbReference>
<evidence type="ECO:0000313" key="4">
    <source>
        <dbReference type="EMBL" id="EXU98502.1"/>
    </source>
</evidence>
<dbReference type="Pfam" id="PF00172">
    <property type="entry name" value="Zn_clus"/>
    <property type="match status" value="1"/>
</dbReference>